<protein>
    <submittedName>
        <fullName evidence="3">RNA-directed DNA polymerase, eukaryota, Reverse transcriptase zinc-binding domain protein</fullName>
    </submittedName>
</protein>
<comment type="caution">
    <text evidence="3">The sequence shown here is derived from an EMBL/GenBank/DDBJ whole genome shotgun (WGS) entry which is preliminary data.</text>
</comment>
<keyword evidence="4" id="KW-1185">Reference proteome</keyword>
<dbReference type="Proteomes" id="UP000245207">
    <property type="component" value="Unassembled WGS sequence"/>
</dbReference>
<dbReference type="EMBL" id="PKPP01001346">
    <property type="protein sequence ID" value="PWA83467.1"/>
    <property type="molecule type" value="Genomic_DNA"/>
</dbReference>
<evidence type="ECO:0000313" key="4">
    <source>
        <dbReference type="Proteomes" id="UP000245207"/>
    </source>
</evidence>
<dbReference type="AlphaFoldDB" id="A0A2U1PCL1"/>
<keyword evidence="1" id="KW-1133">Transmembrane helix</keyword>
<name>A0A2U1PCL1_ARTAN</name>
<feature type="domain" description="Reverse transcriptase zinc-binding" evidence="2">
    <location>
        <begin position="233"/>
        <end position="320"/>
    </location>
</feature>
<keyword evidence="1" id="KW-0812">Transmembrane</keyword>
<keyword evidence="1" id="KW-0472">Membrane</keyword>
<dbReference type="PANTHER" id="PTHR33116:SF78">
    <property type="entry name" value="OS12G0587133 PROTEIN"/>
    <property type="match status" value="1"/>
</dbReference>
<feature type="transmembrane region" description="Helical" evidence="1">
    <location>
        <begin position="429"/>
        <end position="450"/>
    </location>
</feature>
<gene>
    <name evidence="3" type="ORF">CTI12_AA061720</name>
</gene>
<keyword evidence="3" id="KW-0695">RNA-directed DNA polymerase</keyword>
<organism evidence="3 4">
    <name type="scientific">Artemisia annua</name>
    <name type="common">Sweet wormwood</name>
    <dbReference type="NCBI Taxonomy" id="35608"/>
    <lineage>
        <taxon>Eukaryota</taxon>
        <taxon>Viridiplantae</taxon>
        <taxon>Streptophyta</taxon>
        <taxon>Embryophyta</taxon>
        <taxon>Tracheophyta</taxon>
        <taxon>Spermatophyta</taxon>
        <taxon>Magnoliopsida</taxon>
        <taxon>eudicotyledons</taxon>
        <taxon>Gunneridae</taxon>
        <taxon>Pentapetalae</taxon>
        <taxon>asterids</taxon>
        <taxon>campanulids</taxon>
        <taxon>Asterales</taxon>
        <taxon>Asteraceae</taxon>
        <taxon>Asteroideae</taxon>
        <taxon>Anthemideae</taxon>
        <taxon>Artemisiinae</taxon>
        <taxon>Artemisia</taxon>
    </lineage>
</organism>
<accession>A0A2U1PCL1</accession>
<dbReference type="InterPro" id="IPR026960">
    <property type="entry name" value="RVT-Znf"/>
</dbReference>
<dbReference type="GO" id="GO:0003964">
    <property type="term" value="F:RNA-directed DNA polymerase activity"/>
    <property type="evidence" value="ECO:0007669"/>
    <property type="project" value="UniProtKB-KW"/>
</dbReference>
<dbReference type="Pfam" id="PF13966">
    <property type="entry name" value="zf-RVT"/>
    <property type="match status" value="1"/>
</dbReference>
<dbReference type="PANTHER" id="PTHR33116">
    <property type="entry name" value="REVERSE TRANSCRIPTASE ZINC-BINDING DOMAIN-CONTAINING PROTEIN-RELATED-RELATED"/>
    <property type="match status" value="1"/>
</dbReference>
<evidence type="ECO:0000256" key="1">
    <source>
        <dbReference type="SAM" id="Phobius"/>
    </source>
</evidence>
<evidence type="ECO:0000313" key="3">
    <source>
        <dbReference type="EMBL" id="PWA83467.1"/>
    </source>
</evidence>
<keyword evidence="3" id="KW-0808">Transferase</keyword>
<evidence type="ECO:0000259" key="2">
    <source>
        <dbReference type="Pfam" id="PF13966"/>
    </source>
</evidence>
<sequence length="464" mass="53530">MESCNKGIFKGLSLGDDGSNLSLLQFADYALFFGEWSKSNVRHLIHILDCFHDVSGLKINLDKSRLFGIGVSLEEVANIARSVNCSYGSLPFIYLRLPIGRNNEKKMVWVSWQKIMCSIENSGLGVESIKAKNMGLMGKWKWHFLNESGALWRRVIVEVHGVNGGFDQTTGLVRNSGTWLEDGFWHAKWAWIRHPSGRASGELDHLVSLINGLVLDPHLDDKWSWSLDDSGVFSVESLSKAVQNKLFSSNDLDPPFTWNSWVPRKVNVCVWRMALNRLPTRSNLVRHRVSIPSSNCLFCGVDEESQQHCFFSCSIIKIIWRKLWSWWRSPLLYNPSLVEILKGKSGFIENKSVEKLFHAVCMTFIWHVWNWRNKILHASSDHEANAIRHEDIFPSVQRLSLLWAYNRSSKKLFSWENWIQNSGELASSLFPYFLGYWCFVLVFLYPVLYLRAHYLVLFLFAFVA</sequence>
<proteinExistence type="predicted"/>
<keyword evidence="3" id="KW-0548">Nucleotidyltransferase</keyword>
<dbReference type="OrthoDB" id="1426902at2759"/>
<dbReference type="STRING" id="35608.A0A2U1PCL1"/>
<reference evidence="3 4" key="1">
    <citation type="journal article" date="2018" name="Mol. Plant">
        <title>The genome of Artemisia annua provides insight into the evolution of Asteraceae family and artemisinin biosynthesis.</title>
        <authorList>
            <person name="Shen Q."/>
            <person name="Zhang L."/>
            <person name="Liao Z."/>
            <person name="Wang S."/>
            <person name="Yan T."/>
            <person name="Shi P."/>
            <person name="Liu M."/>
            <person name="Fu X."/>
            <person name="Pan Q."/>
            <person name="Wang Y."/>
            <person name="Lv Z."/>
            <person name="Lu X."/>
            <person name="Zhang F."/>
            <person name="Jiang W."/>
            <person name="Ma Y."/>
            <person name="Chen M."/>
            <person name="Hao X."/>
            <person name="Li L."/>
            <person name="Tang Y."/>
            <person name="Lv G."/>
            <person name="Zhou Y."/>
            <person name="Sun X."/>
            <person name="Brodelius P.E."/>
            <person name="Rose J.K.C."/>
            <person name="Tang K."/>
        </authorList>
    </citation>
    <scope>NUCLEOTIDE SEQUENCE [LARGE SCALE GENOMIC DNA]</scope>
    <source>
        <strain evidence="4">cv. Huhao1</strain>
        <tissue evidence="3">Leaf</tissue>
    </source>
</reference>